<reference evidence="3 4" key="1">
    <citation type="submission" date="2021-05" db="EMBL/GenBank/DDBJ databases">
        <title>A Polyphasic approach of four new species of the genus Ohtaekwangia: Ohtaekwangia histidinii sp. nov., Ohtaekwangia cretensis sp. nov., Ohtaekwangia indiensis sp. nov., Ohtaekwangia reichenbachii sp. nov. from diverse environment.</title>
        <authorList>
            <person name="Octaviana S."/>
        </authorList>
    </citation>
    <scope>NUCLEOTIDE SEQUENCE [LARGE SCALE GENOMIC DNA]</scope>
    <source>
        <strain evidence="3 4">PWU20</strain>
    </source>
</reference>
<dbReference type="InterPro" id="IPR036291">
    <property type="entry name" value="NAD(P)-bd_dom_sf"/>
</dbReference>
<dbReference type="PANTHER" id="PTHR43000">
    <property type="entry name" value="DTDP-D-GLUCOSE 4,6-DEHYDRATASE-RELATED"/>
    <property type="match status" value="1"/>
</dbReference>
<comment type="similarity">
    <text evidence="1">Belongs to the NAD(P)-dependent epimerase/dehydratase family.</text>
</comment>
<dbReference type="RefSeq" id="WP_254154835.1">
    <property type="nucleotide sequence ID" value="NZ_JAHESD010000041.1"/>
</dbReference>
<organism evidence="3 4">
    <name type="scientific">Chryseosolibacter indicus</name>
    <dbReference type="NCBI Taxonomy" id="2782351"/>
    <lineage>
        <taxon>Bacteria</taxon>
        <taxon>Pseudomonadati</taxon>
        <taxon>Bacteroidota</taxon>
        <taxon>Cytophagia</taxon>
        <taxon>Cytophagales</taxon>
        <taxon>Chryseotaleaceae</taxon>
        <taxon>Chryseosolibacter</taxon>
    </lineage>
</organism>
<keyword evidence="4" id="KW-1185">Reference proteome</keyword>
<dbReference type="CDD" id="cd05256">
    <property type="entry name" value="UDP_AE_SDR_e"/>
    <property type="match status" value="1"/>
</dbReference>
<dbReference type="Proteomes" id="UP000772618">
    <property type="component" value="Unassembled WGS sequence"/>
</dbReference>
<proteinExistence type="inferred from homology"/>
<dbReference type="Gene3D" id="3.40.50.720">
    <property type="entry name" value="NAD(P)-binding Rossmann-like Domain"/>
    <property type="match status" value="1"/>
</dbReference>
<dbReference type="Pfam" id="PF01370">
    <property type="entry name" value="Epimerase"/>
    <property type="match status" value="1"/>
</dbReference>
<protein>
    <submittedName>
        <fullName evidence="3">SDR family oxidoreductase</fullName>
    </submittedName>
</protein>
<comment type="caution">
    <text evidence="3">The sequence shown here is derived from an EMBL/GenBank/DDBJ whole genome shotgun (WGS) entry which is preliminary data.</text>
</comment>
<sequence>MEGKRVIITGGAGFIGSNLTAALLADPRVEKVRVIDDFSNGYRSNVEEFLSRPKFDFVEADICDYDAMLKHTEGFHLISHQAALGSVPRSIKDPMRSTKVNIDGTVNVMHAAVQNKIERIVLACSSSTYGDSKELPKVEDRIGRPLSPYAITKYAMELYADVFKKTYGLNYVGLRYFNVFGPKQSPDNPYAAVIPLFCKAFLEGEQPTINGDGMHSRDFTYVDNAVHANMLALFTDNSGALNQVYNVACGEQTTLNEMVNILQHVSGKNINAIYGPERAGDVKHSKADITKIKKHLGYEPKVFFEEGLRSVYAWYKKINL</sequence>
<feature type="domain" description="NAD-dependent epimerase/dehydratase" evidence="2">
    <location>
        <begin position="6"/>
        <end position="248"/>
    </location>
</feature>
<name>A0ABS5VTX0_9BACT</name>
<dbReference type="Gene3D" id="3.90.25.10">
    <property type="entry name" value="UDP-galactose 4-epimerase, domain 1"/>
    <property type="match status" value="1"/>
</dbReference>
<evidence type="ECO:0000313" key="3">
    <source>
        <dbReference type="EMBL" id="MBT1704874.1"/>
    </source>
</evidence>
<evidence type="ECO:0000256" key="1">
    <source>
        <dbReference type="ARBA" id="ARBA00007637"/>
    </source>
</evidence>
<gene>
    <name evidence="3" type="ORF">KK060_16395</name>
</gene>
<dbReference type="InterPro" id="IPR001509">
    <property type="entry name" value="Epimerase_deHydtase"/>
</dbReference>
<dbReference type="PRINTS" id="PR01713">
    <property type="entry name" value="NUCEPIMERASE"/>
</dbReference>
<evidence type="ECO:0000313" key="4">
    <source>
        <dbReference type="Proteomes" id="UP000772618"/>
    </source>
</evidence>
<dbReference type="EMBL" id="JAHESD010000041">
    <property type="protein sequence ID" value="MBT1704874.1"/>
    <property type="molecule type" value="Genomic_DNA"/>
</dbReference>
<dbReference type="SUPFAM" id="SSF51735">
    <property type="entry name" value="NAD(P)-binding Rossmann-fold domains"/>
    <property type="match status" value="1"/>
</dbReference>
<evidence type="ECO:0000259" key="2">
    <source>
        <dbReference type="Pfam" id="PF01370"/>
    </source>
</evidence>
<accession>A0ABS5VTX0</accession>